<feature type="compositionally biased region" description="Polar residues" evidence="1">
    <location>
        <begin position="40"/>
        <end position="54"/>
    </location>
</feature>
<reference evidence="2 3" key="1">
    <citation type="submission" date="2019-10" db="EMBL/GenBank/DDBJ databases">
        <title>Whole genome shotgun sequence of Acrocarpospora macrocephala NBRC 16266.</title>
        <authorList>
            <person name="Ichikawa N."/>
            <person name="Kimura A."/>
            <person name="Kitahashi Y."/>
            <person name="Komaki H."/>
            <person name="Oguchi A."/>
        </authorList>
    </citation>
    <scope>NUCLEOTIDE SEQUENCE [LARGE SCALE GENOMIC DNA]</scope>
    <source>
        <strain evidence="2 3">NBRC 16266</strain>
    </source>
</reference>
<feature type="region of interest" description="Disordered" evidence="1">
    <location>
        <begin position="90"/>
        <end position="121"/>
    </location>
</feature>
<dbReference type="RefSeq" id="WP_155360599.1">
    <property type="nucleotide sequence ID" value="NZ_BAAAHL010000050.1"/>
</dbReference>
<gene>
    <name evidence="2" type="ORF">Amac_090790</name>
</gene>
<dbReference type="EMBL" id="BLAE01000077">
    <property type="protein sequence ID" value="GES15482.1"/>
    <property type="molecule type" value="Genomic_DNA"/>
</dbReference>
<evidence type="ECO:0000313" key="3">
    <source>
        <dbReference type="Proteomes" id="UP000331127"/>
    </source>
</evidence>
<dbReference type="Proteomes" id="UP000331127">
    <property type="component" value="Unassembled WGS sequence"/>
</dbReference>
<dbReference type="AlphaFoldDB" id="A0A5M3X496"/>
<accession>A0A5M3X496</accession>
<comment type="caution">
    <text evidence="2">The sequence shown here is derived from an EMBL/GenBank/DDBJ whole genome shotgun (WGS) entry which is preliminary data.</text>
</comment>
<evidence type="ECO:0000256" key="1">
    <source>
        <dbReference type="SAM" id="MobiDB-lite"/>
    </source>
</evidence>
<proteinExistence type="predicted"/>
<organism evidence="2 3">
    <name type="scientific">Acrocarpospora macrocephala</name>
    <dbReference type="NCBI Taxonomy" id="150177"/>
    <lineage>
        <taxon>Bacteria</taxon>
        <taxon>Bacillati</taxon>
        <taxon>Actinomycetota</taxon>
        <taxon>Actinomycetes</taxon>
        <taxon>Streptosporangiales</taxon>
        <taxon>Streptosporangiaceae</taxon>
        <taxon>Acrocarpospora</taxon>
    </lineage>
</organism>
<feature type="region of interest" description="Disordered" evidence="1">
    <location>
        <begin position="33"/>
        <end position="55"/>
    </location>
</feature>
<keyword evidence="3" id="KW-1185">Reference proteome</keyword>
<name>A0A5M3X496_9ACTN</name>
<evidence type="ECO:0000313" key="2">
    <source>
        <dbReference type="EMBL" id="GES15482.1"/>
    </source>
</evidence>
<sequence length="121" mass="12614">MFVSSLQIVAEGNTSGPELLEVARCPISAHHTGRFVEPTAQETPTPNRLETASSDLARARPSLRYDAVPSSSILGDVAFGLTLEIASNATPSADAKSVKGEPTEVGSPIRPGLSITADQVE</sequence>
<protein>
    <submittedName>
        <fullName evidence="2">Uncharacterized protein</fullName>
    </submittedName>
</protein>